<gene>
    <name evidence="2" type="ORF">E0F26_04280</name>
</gene>
<dbReference type="EMBL" id="CP036501">
    <property type="protein sequence ID" value="UZP74009.1"/>
    <property type="molecule type" value="Genomic_DNA"/>
</dbReference>
<sequence length="118" mass="12809">MPPPEEFPEELLELPAAPPEDPLEDELAPPPLVLLEELLLEERLPDEPLDPELLGEGIEADGIEGVDGVVGILADGQPAMSGKDTTAAGNHFRNCPFMLKPLWSNRRAMPNALDQIPK</sequence>
<feature type="compositionally biased region" description="Acidic residues" evidence="1">
    <location>
        <begin position="1"/>
        <end position="12"/>
    </location>
</feature>
<feature type="region of interest" description="Disordered" evidence="1">
    <location>
        <begin position="1"/>
        <end position="27"/>
    </location>
</feature>
<protein>
    <submittedName>
        <fullName evidence="2">Uncharacterized protein</fullName>
    </submittedName>
</protein>
<organism evidence="2 3">
    <name type="scientific">Candidatus Paraluminiphilus aquimaris</name>
    <dbReference type="NCBI Taxonomy" id="2518994"/>
    <lineage>
        <taxon>Bacteria</taxon>
        <taxon>Pseudomonadati</taxon>
        <taxon>Pseudomonadota</taxon>
        <taxon>Gammaproteobacteria</taxon>
        <taxon>Cellvibrionales</taxon>
        <taxon>Halieaceae</taxon>
        <taxon>Candidatus Paraluminiphilus</taxon>
    </lineage>
</organism>
<name>A0ABY6Q5X4_9GAMM</name>
<reference evidence="2 3" key="1">
    <citation type="submission" date="2019-02" db="EMBL/GenBank/DDBJ databases">
        <title>Halieaceae_genomes.</title>
        <authorList>
            <person name="Li S.-H."/>
        </authorList>
    </citation>
    <scope>NUCLEOTIDE SEQUENCE [LARGE SCALE GENOMIC DNA]</scope>
    <source>
        <strain evidence="2 3">JH123</strain>
    </source>
</reference>
<evidence type="ECO:0000313" key="3">
    <source>
        <dbReference type="Proteomes" id="UP001317963"/>
    </source>
</evidence>
<dbReference type="Proteomes" id="UP001317963">
    <property type="component" value="Chromosome"/>
</dbReference>
<dbReference type="RefSeq" id="WP_279242813.1">
    <property type="nucleotide sequence ID" value="NZ_CP036501.1"/>
</dbReference>
<evidence type="ECO:0000256" key="1">
    <source>
        <dbReference type="SAM" id="MobiDB-lite"/>
    </source>
</evidence>
<accession>A0ABY6Q5X4</accession>
<proteinExistence type="predicted"/>
<evidence type="ECO:0000313" key="2">
    <source>
        <dbReference type="EMBL" id="UZP74009.1"/>
    </source>
</evidence>
<keyword evidence="3" id="KW-1185">Reference proteome</keyword>